<accession>A0A8R1U1S3</accession>
<keyword evidence="2" id="KW-1185">Reference proteome</keyword>
<evidence type="ECO:0000313" key="2">
    <source>
        <dbReference type="Proteomes" id="UP000024404"/>
    </source>
</evidence>
<name>A0A8R1U1S3_ONCVO</name>
<dbReference type="Proteomes" id="UP000024404">
    <property type="component" value="Unassembled WGS sequence"/>
</dbReference>
<evidence type="ECO:0000313" key="1">
    <source>
        <dbReference type="EnsemblMetazoa" id="OVOC9136.1"/>
    </source>
</evidence>
<protein>
    <submittedName>
        <fullName evidence="1">Uncharacterized protein</fullName>
    </submittedName>
</protein>
<reference evidence="2" key="1">
    <citation type="submission" date="2013-10" db="EMBL/GenBank/DDBJ databases">
        <title>Genome sequencing of Onchocerca volvulus.</title>
        <authorList>
            <person name="Cotton J."/>
            <person name="Tsai J."/>
            <person name="Stanley E."/>
            <person name="Tracey A."/>
            <person name="Holroyd N."/>
            <person name="Lustigman S."/>
            <person name="Berriman M."/>
        </authorList>
    </citation>
    <scope>NUCLEOTIDE SEQUENCE</scope>
</reference>
<dbReference type="EMBL" id="CMVM020000255">
    <property type="status" value="NOT_ANNOTATED_CDS"/>
    <property type="molecule type" value="Genomic_DNA"/>
</dbReference>
<dbReference type="AlphaFoldDB" id="A0A8R1U1S3"/>
<proteinExistence type="predicted"/>
<sequence>MHRLFWTNRVKYAMKCAIIAFCWRILDDKIVKIGSICCNFNQHGYLKQEGENERNLIFRKKFSKFGKSRNAYHCYF</sequence>
<dbReference type="EnsemblMetazoa" id="OVOC9136.1">
    <property type="protein sequence ID" value="OVOC9136.1"/>
    <property type="gene ID" value="WBGene00245945"/>
</dbReference>
<reference evidence="1" key="2">
    <citation type="submission" date="2022-06" db="UniProtKB">
        <authorList>
            <consortium name="EnsemblMetazoa"/>
        </authorList>
    </citation>
    <scope>IDENTIFICATION</scope>
</reference>
<organism evidence="1 2">
    <name type="scientific">Onchocerca volvulus</name>
    <dbReference type="NCBI Taxonomy" id="6282"/>
    <lineage>
        <taxon>Eukaryota</taxon>
        <taxon>Metazoa</taxon>
        <taxon>Ecdysozoa</taxon>
        <taxon>Nematoda</taxon>
        <taxon>Chromadorea</taxon>
        <taxon>Rhabditida</taxon>
        <taxon>Spirurina</taxon>
        <taxon>Spiruromorpha</taxon>
        <taxon>Filarioidea</taxon>
        <taxon>Onchocercidae</taxon>
        <taxon>Onchocerca</taxon>
    </lineage>
</organism>